<sequence>MDLPSPWSDDVIASALPLPALQMLLKQETLEITVTSSFCLDLPTHLSSIGTIDQLLAVVEESHLWIARTGSCCIEVSLAVNSTQVLDGIQRDAFAQSIKKCELWHRLGLRLEYDCDVQTQLPGLMSFSIQHPDLASALAPPTGAAIAQFRSLVLSINVVEIEAKPQRPSGDSRQNQTKKRKRPHQKKEENTSGPVEQENMSAVLELDDMWAVENFISSLNFPSQGIGTHQSIQSHGTDPKLVDEEVLNNVNNSALVAVMFEQLILAPAKKYKGIQIIGSLSSRCLTRLAPGVFHIPYLKVW</sequence>
<organism evidence="2 3">
    <name type="scientific">Neonectria magnoliae</name>
    <dbReference type="NCBI Taxonomy" id="2732573"/>
    <lineage>
        <taxon>Eukaryota</taxon>
        <taxon>Fungi</taxon>
        <taxon>Dikarya</taxon>
        <taxon>Ascomycota</taxon>
        <taxon>Pezizomycotina</taxon>
        <taxon>Sordariomycetes</taxon>
        <taxon>Hypocreomycetidae</taxon>
        <taxon>Hypocreales</taxon>
        <taxon>Nectriaceae</taxon>
        <taxon>Neonectria</taxon>
    </lineage>
</organism>
<accession>A0ABR1I6Q1</accession>
<dbReference type="Proteomes" id="UP001498421">
    <property type="component" value="Unassembled WGS sequence"/>
</dbReference>
<evidence type="ECO:0000313" key="3">
    <source>
        <dbReference type="Proteomes" id="UP001498421"/>
    </source>
</evidence>
<keyword evidence="3" id="KW-1185">Reference proteome</keyword>
<comment type="caution">
    <text evidence="2">The sequence shown here is derived from an EMBL/GenBank/DDBJ whole genome shotgun (WGS) entry which is preliminary data.</text>
</comment>
<feature type="compositionally biased region" description="Basic residues" evidence="1">
    <location>
        <begin position="176"/>
        <end position="185"/>
    </location>
</feature>
<gene>
    <name evidence="2" type="ORF">QQZ08_004259</name>
</gene>
<protein>
    <submittedName>
        <fullName evidence="2">Uncharacterized protein</fullName>
    </submittedName>
</protein>
<evidence type="ECO:0000313" key="2">
    <source>
        <dbReference type="EMBL" id="KAK7429249.1"/>
    </source>
</evidence>
<name>A0ABR1I6Q1_9HYPO</name>
<reference evidence="2 3" key="1">
    <citation type="journal article" date="2025" name="Microbiol. Resour. Announc.">
        <title>Draft genome sequences for Neonectria magnoliae and Neonectria punicea, canker pathogens of Liriodendron tulipifera and Acer saccharum in West Virginia.</title>
        <authorList>
            <person name="Petronek H.M."/>
            <person name="Kasson M.T."/>
            <person name="Metheny A.M."/>
            <person name="Stauder C.M."/>
            <person name="Lovett B."/>
            <person name="Lynch S.C."/>
            <person name="Garnas J.R."/>
            <person name="Kasson L.R."/>
            <person name="Stajich J.E."/>
        </authorList>
    </citation>
    <scope>NUCLEOTIDE SEQUENCE [LARGE SCALE GENOMIC DNA]</scope>
    <source>
        <strain evidence="2 3">NRRL 64651</strain>
    </source>
</reference>
<evidence type="ECO:0000256" key="1">
    <source>
        <dbReference type="SAM" id="MobiDB-lite"/>
    </source>
</evidence>
<dbReference type="EMBL" id="JAZAVK010000031">
    <property type="protein sequence ID" value="KAK7429249.1"/>
    <property type="molecule type" value="Genomic_DNA"/>
</dbReference>
<proteinExistence type="predicted"/>
<feature type="region of interest" description="Disordered" evidence="1">
    <location>
        <begin position="164"/>
        <end position="198"/>
    </location>
</feature>